<proteinExistence type="predicted"/>
<protein>
    <submittedName>
        <fullName evidence="1">Jg17905 protein</fullName>
    </submittedName>
</protein>
<evidence type="ECO:0000313" key="1">
    <source>
        <dbReference type="EMBL" id="CAH2270052.1"/>
    </source>
</evidence>
<sequence>MDRCELRAIDRRDGSHVEWTLKSRVENIYVEYNNDTNSGNSDSLLGKASDFLSWRPSSSPGASEHGSENEKVFPSPVRISGYITEDSEGYKFPLMFRFAVKACDI</sequence>
<organism evidence="1 2">
    <name type="scientific">Pararge aegeria aegeria</name>
    <dbReference type="NCBI Taxonomy" id="348720"/>
    <lineage>
        <taxon>Eukaryota</taxon>
        <taxon>Metazoa</taxon>
        <taxon>Ecdysozoa</taxon>
        <taxon>Arthropoda</taxon>
        <taxon>Hexapoda</taxon>
        <taxon>Insecta</taxon>
        <taxon>Pterygota</taxon>
        <taxon>Neoptera</taxon>
        <taxon>Endopterygota</taxon>
        <taxon>Lepidoptera</taxon>
        <taxon>Glossata</taxon>
        <taxon>Ditrysia</taxon>
        <taxon>Papilionoidea</taxon>
        <taxon>Nymphalidae</taxon>
        <taxon>Satyrinae</taxon>
        <taxon>Satyrini</taxon>
        <taxon>Parargina</taxon>
        <taxon>Pararge</taxon>
    </lineage>
</organism>
<name>A0A8S4SQ10_9NEOP</name>
<evidence type="ECO:0000313" key="2">
    <source>
        <dbReference type="Proteomes" id="UP000838756"/>
    </source>
</evidence>
<accession>A0A8S4SQ10</accession>
<keyword evidence="2" id="KW-1185">Reference proteome</keyword>
<dbReference type="EMBL" id="CAKXAJ010026561">
    <property type="protein sequence ID" value="CAH2270052.1"/>
    <property type="molecule type" value="Genomic_DNA"/>
</dbReference>
<dbReference type="Proteomes" id="UP000838756">
    <property type="component" value="Unassembled WGS sequence"/>
</dbReference>
<dbReference type="AlphaFoldDB" id="A0A8S4SQ10"/>
<gene>
    <name evidence="1" type="primary">jg17905</name>
    <name evidence="1" type="ORF">PAEG_LOCUS27976</name>
</gene>
<comment type="caution">
    <text evidence="1">The sequence shown here is derived from an EMBL/GenBank/DDBJ whole genome shotgun (WGS) entry which is preliminary data.</text>
</comment>
<reference evidence="1" key="1">
    <citation type="submission" date="2022-03" db="EMBL/GenBank/DDBJ databases">
        <authorList>
            <person name="Lindestad O."/>
        </authorList>
    </citation>
    <scope>NUCLEOTIDE SEQUENCE</scope>
</reference>